<dbReference type="GO" id="GO:0051747">
    <property type="term" value="F:cytosine C-5 DNA demethylase activity"/>
    <property type="evidence" value="ECO:0007669"/>
    <property type="project" value="TreeGrafter"/>
</dbReference>
<dbReference type="GO" id="GO:0035516">
    <property type="term" value="F:broad specificity oxidative DNA demethylase activity"/>
    <property type="evidence" value="ECO:0007669"/>
    <property type="project" value="TreeGrafter"/>
</dbReference>
<dbReference type="EnsemblProtists" id="EOD16257">
    <property type="protein sequence ID" value="EOD16257"/>
    <property type="gene ID" value="EMIHUDRAFT_210584"/>
</dbReference>
<dbReference type="PaxDb" id="2903-EOD16257"/>
<dbReference type="HOGENOM" id="CLU_1269151_0_0_1"/>
<reference evidence="4" key="1">
    <citation type="journal article" date="2013" name="Nature">
        <title>Pan genome of the phytoplankton Emiliania underpins its global distribution.</title>
        <authorList>
            <person name="Read B.A."/>
            <person name="Kegel J."/>
            <person name="Klute M.J."/>
            <person name="Kuo A."/>
            <person name="Lefebvre S.C."/>
            <person name="Maumus F."/>
            <person name="Mayer C."/>
            <person name="Miller J."/>
            <person name="Monier A."/>
            <person name="Salamov A."/>
            <person name="Young J."/>
            <person name="Aguilar M."/>
            <person name="Claverie J.M."/>
            <person name="Frickenhaus S."/>
            <person name="Gonzalez K."/>
            <person name="Herman E.K."/>
            <person name="Lin Y.C."/>
            <person name="Napier J."/>
            <person name="Ogata H."/>
            <person name="Sarno A.F."/>
            <person name="Shmutz J."/>
            <person name="Schroeder D."/>
            <person name="de Vargas C."/>
            <person name="Verret F."/>
            <person name="von Dassow P."/>
            <person name="Valentin K."/>
            <person name="Van de Peer Y."/>
            <person name="Wheeler G."/>
            <person name="Dacks J.B."/>
            <person name="Delwiche C.F."/>
            <person name="Dyhrman S.T."/>
            <person name="Glockner G."/>
            <person name="John U."/>
            <person name="Richards T."/>
            <person name="Worden A.Z."/>
            <person name="Zhang X."/>
            <person name="Grigoriev I.V."/>
            <person name="Allen A.E."/>
            <person name="Bidle K."/>
            <person name="Borodovsky M."/>
            <person name="Bowler C."/>
            <person name="Brownlee C."/>
            <person name="Cock J.M."/>
            <person name="Elias M."/>
            <person name="Gladyshev V.N."/>
            <person name="Groth M."/>
            <person name="Guda C."/>
            <person name="Hadaegh A."/>
            <person name="Iglesias-Rodriguez M.D."/>
            <person name="Jenkins J."/>
            <person name="Jones B.M."/>
            <person name="Lawson T."/>
            <person name="Leese F."/>
            <person name="Lindquist E."/>
            <person name="Lobanov A."/>
            <person name="Lomsadze A."/>
            <person name="Malik S.B."/>
            <person name="Marsh M.E."/>
            <person name="Mackinder L."/>
            <person name="Mock T."/>
            <person name="Mueller-Roeber B."/>
            <person name="Pagarete A."/>
            <person name="Parker M."/>
            <person name="Probert I."/>
            <person name="Quesneville H."/>
            <person name="Raines C."/>
            <person name="Rensing S.A."/>
            <person name="Riano-Pachon D.M."/>
            <person name="Richier S."/>
            <person name="Rokitta S."/>
            <person name="Shiraiwa Y."/>
            <person name="Soanes D.M."/>
            <person name="van der Giezen M."/>
            <person name="Wahlund T.M."/>
            <person name="Williams B."/>
            <person name="Wilson W."/>
            <person name="Wolfe G."/>
            <person name="Wurch L.L."/>
        </authorList>
    </citation>
    <scope>NUCLEOTIDE SEQUENCE</scope>
</reference>
<proteinExistence type="predicted"/>
<dbReference type="GeneID" id="17262406"/>
<dbReference type="InterPro" id="IPR005123">
    <property type="entry name" value="Oxoglu/Fe-dep_dioxygenase_dom"/>
</dbReference>
<dbReference type="GO" id="GO:0008198">
    <property type="term" value="F:ferrous iron binding"/>
    <property type="evidence" value="ECO:0007669"/>
    <property type="project" value="TreeGrafter"/>
</dbReference>
<evidence type="ECO:0000313" key="4">
    <source>
        <dbReference type="Proteomes" id="UP000013827"/>
    </source>
</evidence>
<dbReference type="SUPFAM" id="SSF51197">
    <property type="entry name" value="Clavaminate synthase-like"/>
    <property type="match status" value="1"/>
</dbReference>
<dbReference type="InterPro" id="IPR027450">
    <property type="entry name" value="AlkB-like"/>
</dbReference>
<dbReference type="Proteomes" id="UP000013827">
    <property type="component" value="Unassembled WGS sequence"/>
</dbReference>
<dbReference type="GO" id="GO:0006307">
    <property type="term" value="P:DNA alkylation repair"/>
    <property type="evidence" value="ECO:0007669"/>
    <property type="project" value="TreeGrafter"/>
</dbReference>
<feature type="binding site" evidence="1">
    <location>
        <position position="139"/>
    </location>
    <ligand>
        <name>substrate</name>
    </ligand>
</feature>
<feature type="domain" description="Fe2OG dioxygenase" evidence="2">
    <location>
        <begin position="117"/>
        <end position="238"/>
    </location>
</feature>
<name>A0A0D3IYC2_EMIH1</name>
<organism evidence="3 4">
    <name type="scientific">Emiliania huxleyi (strain CCMP1516)</name>
    <dbReference type="NCBI Taxonomy" id="280463"/>
    <lineage>
        <taxon>Eukaryota</taxon>
        <taxon>Haptista</taxon>
        <taxon>Haptophyta</taxon>
        <taxon>Prymnesiophyceae</taxon>
        <taxon>Isochrysidales</taxon>
        <taxon>Noelaerhabdaceae</taxon>
        <taxon>Emiliania</taxon>
    </lineage>
</organism>
<dbReference type="Gene3D" id="2.60.120.590">
    <property type="entry name" value="Alpha-ketoglutarate-dependent dioxygenase AlkB-like"/>
    <property type="match status" value="1"/>
</dbReference>
<feature type="binding site" evidence="1">
    <location>
        <position position="126"/>
    </location>
    <ligand>
        <name>2-oxoglutarate</name>
        <dbReference type="ChEBI" id="CHEBI:16810"/>
    </ligand>
</feature>
<keyword evidence="4" id="KW-1185">Reference proteome</keyword>
<dbReference type="RefSeq" id="XP_005768686.1">
    <property type="nucleotide sequence ID" value="XM_005768629.1"/>
</dbReference>
<sequence length="259" mass="28552">MLTEAQILAARLTAIRPAVTVDVHSLTADGRSWILHARRFWPSDKEAFETVWATHPPTRPMGVMYGKPVTFHRYQQAYGFDYRFTGQTAAALPLAAVPAPIAPVIDALHRVESDTEPQNSALFNFYEGGSDYMGAHSDDERHLHASAPILSLSWCQPQAHVRRFRLLPKDGVRDAVVPPAWRDAKLKGAVVVLGDGDLVVMGGACQRTHKHEVMKAGSRRALHELQGRRINLTRRGALAAPAQSAGFRTIRSVDLPSAR</sequence>
<dbReference type="InterPro" id="IPR037151">
    <property type="entry name" value="AlkB-like_sf"/>
</dbReference>
<accession>A0A0D3IYC2</accession>
<feature type="binding site" evidence="1">
    <location>
        <position position="233"/>
    </location>
    <ligand>
        <name>2-oxoglutarate</name>
        <dbReference type="ChEBI" id="CHEBI:16810"/>
    </ligand>
</feature>
<evidence type="ECO:0000313" key="3">
    <source>
        <dbReference type="EnsemblProtists" id="EOD16257"/>
    </source>
</evidence>
<dbReference type="Pfam" id="PF13532">
    <property type="entry name" value="2OG-FeII_Oxy_2"/>
    <property type="match status" value="1"/>
</dbReference>
<feature type="binding site" evidence="1">
    <location>
        <position position="229"/>
    </location>
    <ligand>
        <name>2-oxoglutarate</name>
        <dbReference type="ChEBI" id="CHEBI:16810"/>
    </ligand>
</feature>
<dbReference type="OMA" id="HVPRWYW"/>
<feature type="binding site" evidence="1">
    <location>
        <position position="235"/>
    </location>
    <ligand>
        <name>2-oxoglutarate</name>
        <dbReference type="ChEBI" id="CHEBI:16810"/>
    </ligand>
</feature>
<feature type="binding site" evidence="1">
    <location>
        <position position="124"/>
    </location>
    <ligand>
        <name>2-oxoglutarate</name>
        <dbReference type="ChEBI" id="CHEBI:16810"/>
    </ligand>
</feature>
<protein>
    <recommendedName>
        <fullName evidence="2">Fe2OG dioxygenase domain-containing protein</fullName>
    </recommendedName>
</protein>
<evidence type="ECO:0000256" key="1">
    <source>
        <dbReference type="PIRSR" id="PIRSR632852-1"/>
    </source>
</evidence>
<evidence type="ECO:0000259" key="2">
    <source>
        <dbReference type="PROSITE" id="PS51471"/>
    </source>
</evidence>
<dbReference type="AlphaFoldDB" id="A0A0D3IYC2"/>
<dbReference type="PANTHER" id="PTHR31573">
    <property type="entry name" value="ALPHA-KETOGLUTARATE-DEPENDENT DIOXYGENASE ALKB HOMOLOG 2"/>
    <property type="match status" value="1"/>
</dbReference>
<dbReference type="PANTHER" id="PTHR31573:SF1">
    <property type="entry name" value="DNA OXIDATIVE DEMETHYLASE ALKBH2"/>
    <property type="match status" value="1"/>
</dbReference>
<dbReference type="PROSITE" id="PS51471">
    <property type="entry name" value="FE2OG_OXY"/>
    <property type="match status" value="1"/>
</dbReference>
<feature type="binding site" evidence="1">
    <location>
        <position position="136"/>
    </location>
    <ligand>
        <name>2-oxoglutarate</name>
        <dbReference type="ChEBI" id="CHEBI:16810"/>
    </ligand>
</feature>
<dbReference type="STRING" id="2903.R1C2A4"/>
<feature type="binding site" evidence="1">
    <location>
        <position position="211"/>
    </location>
    <ligand>
        <name>2-oxoglutarate</name>
        <dbReference type="ChEBI" id="CHEBI:16810"/>
    </ligand>
</feature>
<dbReference type="KEGG" id="ehx:EMIHUDRAFT_210584"/>
<dbReference type="InterPro" id="IPR032852">
    <property type="entry name" value="ALKBH2"/>
</dbReference>
<reference evidence="3" key="2">
    <citation type="submission" date="2024-10" db="UniProtKB">
        <authorList>
            <consortium name="EnsemblProtists"/>
        </authorList>
    </citation>
    <scope>IDENTIFICATION</scope>
</reference>